<feature type="compositionally biased region" description="Low complexity" evidence="1">
    <location>
        <begin position="450"/>
        <end position="481"/>
    </location>
</feature>
<evidence type="ECO:0000256" key="1">
    <source>
        <dbReference type="SAM" id="MobiDB-lite"/>
    </source>
</evidence>
<dbReference type="InterPro" id="IPR049532">
    <property type="entry name" value="GAP1-like_C"/>
</dbReference>
<dbReference type="InterPro" id="IPR045401">
    <property type="entry name" value="GAP1-M"/>
</dbReference>
<evidence type="ECO:0000259" key="4">
    <source>
        <dbReference type="Pfam" id="PF20052"/>
    </source>
</evidence>
<feature type="domain" description="GTPase-associated protein 1 N-terminal" evidence="2">
    <location>
        <begin position="14"/>
        <end position="146"/>
    </location>
</feature>
<comment type="caution">
    <text evidence="5">The sequence shown here is derived from an EMBL/GenBank/DDBJ whole genome shotgun (WGS) entry which is preliminary data.</text>
</comment>
<name>A0A7Y9XE53_9ACTN</name>
<dbReference type="Pfam" id="PF20014">
    <property type="entry name" value="GAP1-M"/>
    <property type="match status" value="1"/>
</dbReference>
<protein>
    <submittedName>
        <fullName evidence="5">Uncharacterized protein</fullName>
    </submittedName>
</protein>
<dbReference type="EMBL" id="JACCHL010000001">
    <property type="protein sequence ID" value="NYH53993.1"/>
    <property type="molecule type" value="Genomic_DNA"/>
</dbReference>
<feature type="region of interest" description="Disordered" evidence="1">
    <location>
        <begin position="134"/>
        <end position="156"/>
    </location>
</feature>
<accession>A0A7Y9XE53</accession>
<dbReference type="InterPro" id="IPR045402">
    <property type="entry name" value="GAP1-N2"/>
</dbReference>
<gene>
    <name evidence="5" type="ORF">HNR06_003582</name>
</gene>
<evidence type="ECO:0000313" key="6">
    <source>
        <dbReference type="Proteomes" id="UP000584931"/>
    </source>
</evidence>
<dbReference type="Pfam" id="PF20013">
    <property type="entry name" value="GAP1-N2"/>
    <property type="match status" value="1"/>
</dbReference>
<proteinExistence type="predicted"/>
<feature type="domain" description="GTPase-associated protein 1-like C-terminal" evidence="4">
    <location>
        <begin position="415"/>
        <end position="922"/>
    </location>
</feature>
<dbReference type="AlphaFoldDB" id="A0A7Y9XE53"/>
<feature type="domain" description="GTPase-associated protein 1 middle" evidence="3">
    <location>
        <begin position="161"/>
        <end position="253"/>
    </location>
</feature>
<evidence type="ECO:0000313" key="5">
    <source>
        <dbReference type="EMBL" id="NYH53993.1"/>
    </source>
</evidence>
<dbReference type="RefSeq" id="WP_337797893.1">
    <property type="nucleotide sequence ID" value="NZ_JACCHL010000001.1"/>
</dbReference>
<sequence>MNDQTDQKDVPMGFAQLYYTSCEHGLSGYAGYQFNAATPGVDPRVLREVERFTVYEPPRSCPAERVDDHPVNLCYSPDVGGVPVLSRVVSSGDDPSGRPGNYFAHSLVAAGPKESGPLPAELWEADFWAEAPVEGPGPAELSELSETEVGPGPLDRERTDAWMRRWPPEVVARLLLAADDAVDGARPLVLVADSASVAHWVAALTHLLSPERARMLSFATYCANPDEAFVHVVGVPPGSDTALWKGRFTVHDPESGSVDGLPEPGTRAWAVADRLARLGTCRAAELWRRARPYASGREGPLADWRPVLAAAALLDECAPCARDLRAVREWLPEAVGWLAQDDAAALVHRILDADAASFAGVADARDGAAGGPSGGPAGGTVSGPADGALVGAVDGSATRPYRGASGGMFAGSARGVPGRRREGVSAGAVPGGPSNGVRPWSGIPVEPVDPADTADTAGTPGTTGAAGAEGTAGTAGAAEPADTSLDHEALAGLQRVAHRLGGATGVVERLERVMVRRSLDDIAAGRPAPPVAPMRSDSVRGAARDRVAALLDGRRGEVCPDRAVELLRWARAGGLAPPAASLERYGGDVIAPLLSDSRLPDPAIRTLMAAHPGMRRGAAAGLAELPRDRLAALAAGPAGALFADDRDGSSALLRELRLLGTDNRTDLPGLLSYVVSVRREGRTAEAPGLAEHDVDEDLLAGVWGPDHDARAVLLTLRVLRPGILVAPDVGGWVAEAVTSPPEEGRERAWRELVDEVSRHWLRTRLPESGRRVVVEWSRVRPALVALRAAGDDRGPDRLGAVYESVRDTHPVVEEVTRRLVVRMLLGWRRCASLAEALRDCPAEVFEAYCDAVSLRLAEERPDTATAALVYLTARHEALTGHGRSRYLDASVLSIAVAGWRRRHVARMRRQLPRESGGGFDEWAQRLRGPRGHGFFGLGPWTCGRRS</sequence>
<evidence type="ECO:0000259" key="3">
    <source>
        <dbReference type="Pfam" id="PF20014"/>
    </source>
</evidence>
<dbReference type="Proteomes" id="UP000584931">
    <property type="component" value="Unassembled WGS sequence"/>
</dbReference>
<reference evidence="5 6" key="1">
    <citation type="submission" date="2020-07" db="EMBL/GenBank/DDBJ databases">
        <title>Sequencing the genomes of 1000 actinobacteria strains.</title>
        <authorList>
            <person name="Klenk H.-P."/>
        </authorList>
    </citation>
    <scope>NUCLEOTIDE SEQUENCE [LARGE SCALE GENOMIC DNA]</scope>
    <source>
        <strain evidence="5 6">DSM 45278</strain>
    </source>
</reference>
<organism evidence="5 6">
    <name type="scientific">Nocardiopsis sinuspersici</name>
    <dbReference type="NCBI Taxonomy" id="501010"/>
    <lineage>
        <taxon>Bacteria</taxon>
        <taxon>Bacillati</taxon>
        <taxon>Actinomycetota</taxon>
        <taxon>Actinomycetes</taxon>
        <taxon>Streptosporangiales</taxon>
        <taxon>Nocardiopsidaceae</taxon>
        <taxon>Nocardiopsis</taxon>
    </lineage>
</organism>
<feature type="region of interest" description="Disordered" evidence="1">
    <location>
        <begin position="401"/>
        <end position="481"/>
    </location>
</feature>
<evidence type="ECO:0000259" key="2">
    <source>
        <dbReference type="Pfam" id="PF20013"/>
    </source>
</evidence>
<dbReference type="Pfam" id="PF20052">
    <property type="entry name" value="GAP1-C"/>
    <property type="match status" value="1"/>
</dbReference>